<dbReference type="NCBIfam" id="NF033495">
    <property type="entry name" value="phage_BC1881"/>
    <property type="match status" value="1"/>
</dbReference>
<accession>A0A081BI59</accession>
<evidence type="ECO:0000313" key="2">
    <source>
        <dbReference type="Proteomes" id="UP000028700"/>
    </source>
</evidence>
<dbReference type="EMBL" id="BBJM01000011">
    <property type="protein sequence ID" value="GAK47727.1"/>
    <property type="molecule type" value="Genomic_DNA"/>
</dbReference>
<dbReference type="InterPro" id="IPR047901">
    <property type="entry name" value="BC1881-like"/>
</dbReference>
<dbReference type="AlphaFoldDB" id="A0A081BI59"/>
<keyword evidence="2" id="KW-1185">Reference proteome</keyword>
<evidence type="ECO:0008006" key="3">
    <source>
        <dbReference type="Google" id="ProtNLM"/>
    </source>
</evidence>
<comment type="caution">
    <text evidence="1">The sequence shown here is derived from an EMBL/GenBank/DDBJ whole genome shotgun (WGS) entry which is preliminary data.</text>
</comment>
<reference evidence="1" key="1">
    <citation type="journal article" date="2014" name="Genome Announc.">
        <title>Draft Genome Sequence of Lactobacillus oryzae Strain SG293T.</title>
        <authorList>
            <person name="Tanizawa Y."/>
            <person name="Fujisawa T."/>
            <person name="Mochizuki T."/>
            <person name="Kaminuma E."/>
            <person name="Nakamura Y."/>
            <person name="Tohno M."/>
        </authorList>
    </citation>
    <scope>NUCLEOTIDE SEQUENCE [LARGE SCALE GENOMIC DNA]</scope>
    <source>
        <strain evidence="1">SG293</strain>
    </source>
</reference>
<proteinExistence type="predicted"/>
<name>A0A081BI59_9LACO</name>
<gene>
    <name evidence="1" type="ORF">LOSG293_110430</name>
</gene>
<evidence type="ECO:0000313" key="1">
    <source>
        <dbReference type="EMBL" id="GAK47727.1"/>
    </source>
</evidence>
<protein>
    <recommendedName>
        <fullName evidence="3">BC1881 family protein</fullName>
    </recommendedName>
</protein>
<sequence>MELNQVSTKDLSDELRSRVGIQSIILDPYEKSKITVGNKEVFNFDGPAVILVNID</sequence>
<dbReference type="OrthoDB" id="2087087at2"/>
<dbReference type="RefSeq" id="WP_152551101.1">
    <property type="nucleotide sequence ID" value="NZ_BBAZ01000001.1"/>
</dbReference>
<organism evidence="1 2">
    <name type="scientific">Secundilactobacillus oryzae JCM 18671</name>
    <dbReference type="NCBI Taxonomy" id="1291743"/>
    <lineage>
        <taxon>Bacteria</taxon>
        <taxon>Bacillati</taxon>
        <taxon>Bacillota</taxon>
        <taxon>Bacilli</taxon>
        <taxon>Lactobacillales</taxon>
        <taxon>Lactobacillaceae</taxon>
        <taxon>Secundilactobacillus</taxon>
    </lineage>
</organism>
<dbReference type="Proteomes" id="UP000028700">
    <property type="component" value="Unassembled WGS sequence"/>
</dbReference>